<accession>A0AAE0KY55</accession>
<feature type="domain" description="EGF-like" evidence="7">
    <location>
        <begin position="251"/>
        <end position="289"/>
    </location>
</feature>
<evidence type="ECO:0000256" key="4">
    <source>
        <dbReference type="ARBA" id="ARBA00023157"/>
    </source>
</evidence>
<feature type="domain" description="EGF-like calcium-binding" evidence="6">
    <location>
        <begin position="433"/>
        <end position="474"/>
    </location>
</feature>
<evidence type="ECO:0000256" key="1">
    <source>
        <dbReference type="ARBA" id="ARBA00022536"/>
    </source>
</evidence>
<sequence length="477" mass="48626">MVINSIEASSKRRARGLRQSASGGVAISSGVTYYESDIFPTNVSAGAAAASPDTFILSMLGDPSQIFANAQRPALQGGITLTRIMASGSGISVETPGYPPPSPPCPPPPPACEVYDPCFSWRDVEAQCVSVDVSLNHTEGWKCLDCPTGFSGNGTHCDDVDECLGDNGGCDERTTCTNEYGGRTCGVCPEGFTGNGASESGGCVDTNECAVNNGGCDFYATCYNTPGGFYCGDCPSGFSGTGDTQCIDINECEDAAACDPLTMCTNTAGDFTCTDCPPGYFGSGKSECTFITSCEPPPCDPQTTCTELSDRVACSACPTGFSGTGFTGCVDIDGCAATASAPTGPCFPGVQCTDVKAPELGFTCGPCPAGYVGEYAIGELGCKFDLCPLGAACSVDPKVTCTMVTATQFSCSPCPAGYSGDGYVDGSFPGCEDIDECAVNNPCDGLTSCSNLRGGVECGDCLDGYVGTGKTGCQEVT</sequence>
<keyword evidence="9" id="KW-1185">Reference proteome</keyword>
<dbReference type="Proteomes" id="UP001190700">
    <property type="component" value="Unassembled WGS sequence"/>
</dbReference>
<feature type="domain" description="EGF-like" evidence="7">
    <location>
        <begin position="208"/>
        <end position="247"/>
    </location>
</feature>
<dbReference type="PANTHER" id="PTHR10199">
    <property type="entry name" value="THROMBOSPONDIN"/>
    <property type="match status" value="1"/>
</dbReference>
<evidence type="ECO:0000256" key="3">
    <source>
        <dbReference type="ARBA" id="ARBA00022737"/>
    </source>
</evidence>
<dbReference type="CDD" id="cd00054">
    <property type="entry name" value="EGF_CA"/>
    <property type="match status" value="3"/>
</dbReference>
<keyword evidence="3" id="KW-0677">Repeat</keyword>
<protein>
    <recommendedName>
        <fullName evidence="10">EGF-like domain-containing protein</fullName>
    </recommendedName>
</protein>
<evidence type="ECO:0000313" key="9">
    <source>
        <dbReference type="Proteomes" id="UP001190700"/>
    </source>
</evidence>
<feature type="non-terminal residue" evidence="8">
    <location>
        <position position="477"/>
    </location>
</feature>
<dbReference type="EMBL" id="LGRX02014382">
    <property type="protein sequence ID" value="KAK3264740.1"/>
    <property type="molecule type" value="Genomic_DNA"/>
</dbReference>
<feature type="domain" description="EGF-like calcium-binding" evidence="6">
    <location>
        <begin position="248"/>
        <end position="289"/>
    </location>
</feature>
<feature type="domain" description="EGF-like" evidence="7">
    <location>
        <begin position="436"/>
        <end position="474"/>
    </location>
</feature>
<evidence type="ECO:0000256" key="2">
    <source>
        <dbReference type="ARBA" id="ARBA00022729"/>
    </source>
</evidence>
<feature type="region of interest" description="Disordered" evidence="5">
    <location>
        <begin position="1"/>
        <end position="21"/>
    </location>
</feature>
<name>A0AAE0KY55_9CHLO</name>
<comment type="caution">
    <text evidence="8">The sequence shown here is derived from an EMBL/GenBank/DDBJ whole genome shotgun (WGS) entry which is preliminary data.</text>
</comment>
<dbReference type="InterPro" id="IPR009030">
    <property type="entry name" value="Growth_fac_rcpt_cys_sf"/>
</dbReference>
<feature type="domain" description="EGF-like" evidence="7">
    <location>
        <begin position="293"/>
        <end position="330"/>
    </location>
</feature>
<proteinExistence type="predicted"/>
<dbReference type="InterPro" id="IPR018097">
    <property type="entry name" value="EGF_Ca-bd_CS"/>
</dbReference>
<keyword evidence="4" id="KW-1015">Disulfide bond</keyword>
<feature type="domain" description="EGF-like" evidence="7">
    <location>
        <begin position="162"/>
        <end position="204"/>
    </location>
</feature>
<dbReference type="SMART" id="SM00179">
    <property type="entry name" value="EGF_CA"/>
    <property type="match status" value="5"/>
</dbReference>
<dbReference type="InterPro" id="IPR049883">
    <property type="entry name" value="NOTCH1_EGF-like"/>
</dbReference>
<dbReference type="PANTHER" id="PTHR10199:SF110">
    <property type="entry name" value="TSP C-TERMINAL DOMAIN-CONTAINING PROTEIN"/>
    <property type="match status" value="1"/>
</dbReference>
<keyword evidence="2" id="KW-0732">Signal</keyword>
<feature type="domain" description="EGF-like calcium-binding" evidence="6">
    <location>
        <begin position="205"/>
        <end position="247"/>
    </location>
</feature>
<dbReference type="InterPro" id="IPR001881">
    <property type="entry name" value="EGF-like_Ca-bd_dom"/>
</dbReference>
<organism evidence="8 9">
    <name type="scientific">Cymbomonas tetramitiformis</name>
    <dbReference type="NCBI Taxonomy" id="36881"/>
    <lineage>
        <taxon>Eukaryota</taxon>
        <taxon>Viridiplantae</taxon>
        <taxon>Chlorophyta</taxon>
        <taxon>Pyramimonadophyceae</taxon>
        <taxon>Pyramimonadales</taxon>
        <taxon>Pyramimonadaceae</taxon>
        <taxon>Cymbomonas</taxon>
    </lineage>
</organism>
<reference evidence="8 9" key="1">
    <citation type="journal article" date="2015" name="Genome Biol. Evol.">
        <title>Comparative Genomics of a Bacterivorous Green Alga Reveals Evolutionary Causalities and Consequences of Phago-Mixotrophic Mode of Nutrition.</title>
        <authorList>
            <person name="Burns J.A."/>
            <person name="Paasch A."/>
            <person name="Narechania A."/>
            <person name="Kim E."/>
        </authorList>
    </citation>
    <scope>NUCLEOTIDE SEQUENCE [LARGE SCALE GENOMIC DNA]</scope>
    <source>
        <strain evidence="8 9">PLY_AMNH</strain>
    </source>
</reference>
<feature type="domain" description="EGF-like" evidence="7">
    <location>
        <begin position="104"/>
        <end position="158"/>
    </location>
</feature>
<gene>
    <name evidence="8" type="ORF">CYMTET_26538</name>
</gene>
<keyword evidence="1" id="KW-0245">EGF-like domain</keyword>
<dbReference type="Pfam" id="PF07645">
    <property type="entry name" value="EGF_CA"/>
    <property type="match status" value="4"/>
</dbReference>
<evidence type="ECO:0000259" key="7">
    <source>
        <dbReference type="SMART" id="SM00181"/>
    </source>
</evidence>
<feature type="domain" description="EGF-like calcium-binding" evidence="6">
    <location>
        <begin position="159"/>
        <end position="204"/>
    </location>
</feature>
<dbReference type="SMART" id="SM00181">
    <property type="entry name" value="EGF"/>
    <property type="match status" value="8"/>
</dbReference>
<dbReference type="GO" id="GO:0005509">
    <property type="term" value="F:calcium ion binding"/>
    <property type="evidence" value="ECO:0007669"/>
    <property type="project" value="InterPro"/>
</dbReference>
<evidence type="ECO:0008006" key="10">
    <source>
        <dbReference type="Google" id="ProtNLM"/>
    </source>
</evidence>
<dbReference type="AlphaFoldDB" id="A0AAE0KY55"/>
<dbReference type="InterPro" id="IPR000742">
    <property type="entry name" value="EGF"/>
</dbReference>
<feature type="domain" description="EGF-like" evidence="7">
    <location>
        <begin position="334"/>
        <end position="383"/>
    </location>
</feature>
<dbReference type="PROSITE" id="PS01187">
    <property type="entry name" value="EGF_CA"/>
    <property type="match status" value="1"/>
</dbReference>
<evidence type="ECO:0000259" key="6">
    <source>
        <dbReference type="SMART" id="SM00179"/>
    </source>
</evidence>
<feature type="domain" description="EGF-like calcium-binding" evidence="6">
    <location>
        <begin position="331"/>
        <end position="383"/>
    </location>
</feature>
<feature type="domain" description="EGF-like" evidence="7">
    <location>
        <begin position="386"/>
        <end position="432"/>
    </location>
</feature>
<evidence type="ECO:0000256" key="5">
    <source>
        <dbReference type="SAM" id="MobiDB-lite"/>
    </source>
</evidence>
<dbReference type="Gene3D" id="2.10.25.10">
    <property type="entry name" value="Laminin"/>
    <property type="match status" value="7"/>
</dbReference>
<evidence type="ECO:0000313" key="8">
    <source>
        <dbReference type="EMBL" id="KAK3264740.1"/>
    </source>
</evidence>
<dbReference type="FunFam" id="2.10.25.10:FF:000038">
    <property type="entry name" value="Fibrillin 2"/>
    <property type="match status" value="1"/>
</dbReference>
<dbReference type="SUPFAM" id="SSF57184">
    <property type="entry name" value="Growth factor receptor domain"/>
    <property type="match status" value="1"/>
</dbReference>